<keyword evidence="2" id="KW-1185">Reference proteome</keyword>
<proteinExistence type="predicted"/>
<sequence length="187" mass="21324">MFLDHTNLWIGDINGFNKYQSEYHNEKNKGKAEFARMGIAFSEVIKDEQISSVSDFQIGVDTVYHQDLKSLIFIYEFKAEFSFANQKIKVPGGKHFTPMNVGGAPIGGYSICYLRSVNVYKPGVAIHFPQGEFGMLFCPKLNHNKAIVIKEKDGEYFAKKVWELYNIALEGIVLKNGFTFKYIVNEN</sequence>
<organism evidence="1 2">
    <name type="scientific">Maribacter litopenaei</name>
    <dbReference type="NCBI Taxonomy" id="2976127"/>
    <lineage>
        <taxon>Bacteria</taxon>
        <taxon>Pseudomonadati</taxon>
        <taxon>Bacteroidota</taxon>
        <taxon>Flavobacteriia</taxon>
        <taxon>Flavobacteriales</taxon>
        <taxon>Flavobacteriaceae</taxon>
        <taxon>Maribacter</taxon>
    </lineage>
</organism>
<evidence type="ECO:0000313" key="1">
    <source>
        <dbReference type="EMBL" id="UWX54863.1"/>
    </source>
</evidence>
<name>A0ABY5Y760_9FLAO</name>
<evidence type="ECO:0000313" key="2">
    <source>
        <dbReference type="Proteomes" id="UP001059209"/>
    </source>
</evidence>
<gene>
    <name evidence="1" type="ORF">NYZ99_19295</name>
</gene>
<dbReference type="EMBL" id="CP104205">
    <property type="protein sequence ID" value="UWX54863.1"/>
    <property type="molecule type" value="Genomic_DNA"/>
</dbReference>
<dbReference type="RefSeq" id="WP_260572717.1">
    <property type="nucleotide sequence ID" value="NZ_CP104205.1"/>
</dbReference>
<protein>
    <submittedName>
        <fullName evidence="1">Uncharacterized protein</fullName>
    </submittedName>
</protein>
<reference evidence="1" key="1">
    <citation type="submission" date="2022-09" db="EMBL/GenBank/DDBJ databases">
        <title>Maribacter litopenaei sp. nov., isolated from the intestinal tract of the Pacific White Shrimp, Litopenaeus vannamei.</title>
        <authorList>
            <person name="Kim S.Y."/>
            <person name="Hwang C.Y."/>
        </authorList>
    </citation>
    <scope>NUCLEOTIDE SEQUENCE</scope>
    <source>
        <strain evidence="1">HL-LV01</strain>
    </source>
</reference>
<dbReference type="Proteomes" id="UP001059209">
    <property type="component" value="Chromosome"/>
</dbReference>
<accession>A0ABY5Y760</accession>